<dbReference type="OrthoDB" id="5393498at2"/>
<dbReference type="eggNOG" id="COG5164">
    <property type="taxonomic scope" value="Bacteria"/>
</dbReference>
<feature type="domain" description="Cohesin" evidence="3">
    <location>
        <begin position="46"/>
        <end position="143"/>
    </location>
</feature>
<name>C6E2R1_GEOSM</name>
<dbReference type="GO" id="GO:0030246">
    <property type="term" value="F:carbohydrate binding"/>
    <property type="evidence" value="ECO:0007669"/>
    <property type="project" value="InterPro"/>
</dbReference>
<dbReference type="GO" id="GO:0000272">
    <property type="term" value="P:polysaccharide catabolic process"/>
    <property type="evidence" value="ECO:0007669"/>
    <property type="project" value="InterPro"/>
</dbReference>
<evidence type="ECO:0000256" key="2">
    <source>
        <dbReference type="SAM" id="SignalP"/>
    </source>
</evidence>
<accession>C6E2R1</accession>
<keyword evidence="2" id="KW-0732">Signal</keyword>
<reference evidence="4" key="1">
    <citation type="submission" date="2009-07" db="EMBL/GenBank/DDBJ databases">
        <title>Complete sequence of Geobacter sp. M21.</title>
        <authorList>
            <consortium name="US DOE Joint Genome Institute"/>
            <person name="Lucas S."/>
            <person name="Copeland A."/>
            <person name="Lapidus A."/>
            <person name="Glavina del Rio T."/>
            <person name="Dalin E."/>
            <person name="Tice H."/>
            <person name="Bruce D."/>
            <person name="Goodwin L."/>
            <person name="Pitluck S."/>
            <person name="Saunders E."/>
            <person name="Brettin T."/>
            <person name="Detter J.C."/>
            <person name="Han C."/>
            <person name="Larimer F."/>
            <person name="Land M."/>
            <person name="Hauser L."/>
            <person name="Kyrpides N."/>
            <person name="Ovchinnikova G."/>
            <person name="Lovley D."/>
        </authorList>
    </citation>
    <scope>NUCLEOTIDE SEQUENCE [LARGE SCALE GENOMIC DNA]</scope>
    <source>
        <strain evidence="4">M21</strain>
    </source>
</reference>
<dbReference type="Gene3D" id="2.60.40.680">
    <property type="match status" value="1"/>
</dbReference>
<dbReference type="InterPro" id="IPR002102">
    <property type="entry name" value="Cohesin_dom"/>
</dbReference>
<proteinExistence type="predicted"/>
<organism evidence="4">
    <name type="scientific">Geobacter sp. (strain M21)</name>
    <dbReference type="NCBI Taxonomy" id="443144"/>
    <lineage>
        <taxon>Bacteria</taxon>
        <taxon>Pseudomonadati</taxon>
        <taxon>Thermodesulfobacteriota</taxon>
        <taxon>Desulfuromonadia</taxon>
        <taxon>Geobacterales</taxon>
        <taxon>Geobacteraceae</taxon>
        <taxon>Geobacter</taxon>
    </lineage>
</organism>
<evidence type="ECO:0000259" key="3">
    <source>
        <dbReference type="Pfam" id="PF00963"/>
    </source>
</evidence>
<evidence type="ECO:0000256" key="1">
    <source>
        <dbReference type="SAM" id="MobiDB-lite"/>
    </source>
</evidence>
<evidence type="ECO:0000313" key="4">
    <source>
        <dbReference type="EMBL" id="ACT19021.1"/>
    </source>
</evidence>
<dbReference type="HOGENOM" id="CLU_036481_0_0_7"/>
<feature type="compositionally biased region" description="Basic and acidic residues" evidence="1">
    <location>
        <begin position="224"/>
        <end position="239"/>
    </location>
</feature>
<dbReference type="EMBL" id="CP001661">
    <property type="protein sequence ID" value="ACT19021.1"/>
    <property type="molecule type" value="Genomic_DNA"/>
</dbReference>
<dbReference type="STRING" id="443144.GM21_2992"/>
<sequence length="420" mass="44536">MSIRSACRRSLILFMLLMVPVPLLAAPFLSIASPSADGIFVLRGEQMAGVAGLDITIGYDRNTLSSPQVTMGSLVGGMLNSSNPSNPIRLAIVGSEGIAVASGVIATITFERLGDSAGVITSMTASLIDDKGNKLRIAPTAINNPQNPTHGEPSAEAPPVGDAKEEDEPLVIDVTSAPSREAPVVLGGSVTLPQEEVEPAEPKLAPQEAERQEAEGQEIAEFQPQRREPAPVEPREPEPKAAPQAVTQPVQLPSVLARFREFKGERTLANLTSLFKAVGERPLLQIPAIAIADGTSTVTLVIAMETGDRPPVFAFKAARYVSVSRSDEGEWEVEVRPEPGVVDASITMLYHGLSQEFPLVVAPAVRLPAAPGSAASEAAFRNFLATGADLNGDGRMDYLDDYIFTANFLAQSEEPAQQKE</sequence>
<dbReference type="Pfam" id="PF00963">
    <property type="entry name" value="Cohesin"/>
    <property type="match status" value="1"/>
</dbReference>
<feature type="chain" id="PRO_5002964470" description="Cohesin domain-containing protein" evidence="2">
    <location>
        <begin position="26"/>
        <end position="420"/>
    </location>
</feature>
<protein>
    <recommendedName>
        <fullName evidence="3">Cohesin domain-containing protein</fullName>
    </recommendedName>
</protein>
<feature type="region of interest" description="Disordered" evidence="1">
    <location>
        <begin position="138"/>
        <end position="246"/>
    </location>
</feature>
<feature type="signal peptide" evidence="2">
    <location>
        <begin position="1"/>
        <end position="25"/>
    </location>
</feature>
<gene>
    <name evidence="4" type="ordered locus">GM21_2992</name>
</gene>
<dbReference type="CDD" id="cd08547">
    <property type="entry name" value="Type_II_cohesin"/>
    <property type="match status" value="1"/>
</dbReference>
<dbReference type="KEGG" id="gem:GM21_2992"/>
<dbReference type="SUPFAM" id="SSF49384">
    <property type="entry name" value="Carbohydrate-binding domain"/>
    <property type="match status" value="1"/>
</dbReference>
<dbReference type="InterPro" id="IPR008965">
    <property type="entry name" value="CBM2/CBM3_carb-bd_dom_sf"/>
</dbReference>
<dbReference type="AlphaFoldDB" id="C6E2R1"/>